<feature type="region of interest" description="Disordered" evidence="1">
    <location>
        <begin position="24"/>
        <end position="48"/>
    </location>
</feature>
<organism evidence="3 4">
    <name type="scientific">Acinetobacter pittii</name>
    <name type="common">Acinetobacter genomosp. 3</name>
    <dbReference type="NCBI Taxonomy" id="48296"/>
    <lineage>
        <taxon>Bacteria</taxon>
        <taxon>Pseudomonadati</taxon>
        <taxon>Pseudomonadota</taxon>
        <taxon>Gammaproteobacteria</taxon>
        <taxon>Moraxellales</taxon>
        <taxon>Moraxellaceae</taxon>
        <taxon>Acinetobacter</taxon>
        <taxon>Acinetobacter calcoaceticus/baumannii complex</taxon>
    </lineage>
</organism>
<evidence type="ECO:0008006" key="5">
    <source>
        <dbReference type="Google" id="ProtNLM"/>
    </source>
</evidence>
<dbReference type="PROSITE" id="PS51257">
    <property type="entry name" value="PROKAR_LIPOPROTEIN"/>
    <property type="match status" value="1"/>
</dbReference>
<name>A0A4Y3JCG8_ACIPI</name>
<feature type="signal peptide" evidence="2">
    <location>
        <begin position="1"/>
        <end position="20"/>
    </location>
</feature>
<dbReference type="AlphaFoldDB" id="A0A4Y3JCG8"/>
<protein>
    <recommendedName>
        <fullName evidence="5">Lipoprotein</fullName>
    </recommendedName>
</protein>
<evidence type="ECO:0000256" key="2">
    <source>
        <dbReference type="SAM" id="SignalP"/>
    </source>
</evidence>
<proteinExistence type="predicted"/>
<dbReference type="RefSeq" id="WP_042892461.1">
    <property type="nucleotide sequence ID" value="NZ_BJLJ01000024.1"/>
</dbReference>
<accession>A0A4Y3JCG8</accession>
<reference evidence="3 4" key="1">
    <citation type="submission" date="2019-06" db="EMBL/GenBank/DDBJ databases">
        <title>Whole genome shotgun sequence of Acinetobacter pittii NBRC 110514.</title>
        <authorList>
            <person name="Hosoyama A."/>
            <person name="Uohara A."/>
            <person name="Ohji S."/>
            <person name="Ichikawa N."/>
        </authorList>
    </citation>
    <scope>NUCLEOTIDE SEQUENCE [LARGE SCALE GENOMIC DNA]</scope>
    <source>
        <strain evidence="3 4">NBRC 110514</strain>
    </source>
</reference>
<gene>
    <name evidence="3" type="ORF">PA3_37970</name>
</gene>
<evidence type="ECO:0000256" key="1">
    <source>
        <dbReference type="SAM" id="MobiDB-lite"/>
    </source>
</evidence>
<evidence type="ECO:0000313" key="3">
    <source>
        <dbReference type="EMBL" id="GEA69639.1"/>
    </source>
</evidence>
<dbReference type="Proteomes" id="UP000317717">
    <property type="component" value="Unassembled WGS sequence"/>
</dbReference>
<feature type="chain" id="PRO_5021344342" description="Lipoprotein" evidence="2">
    <location>
        <begin position="21"/>
        <end position="147"/>
    </location>
</feature>
<feature type="compositionally biased region" description="Basic and acidic residues" evidence="1">
    <location>
        <begin position="31"/>
        <end position="48"/>
    </location>
</feature>
<dbReference type="EMBL" id="BJLJ01000024">
    <property type="protein sequence ID" value="GEA69639.1"/>
    <property type="molecule type" value="Genomic_DNA"/>
</dbReference>
<keyword evidence="2" id="KW-0732">Signal</keyword>
<feature type="region of interest" description="Disordered" evidence="1">
    <location>
        <begin position="63"/>
        <end position="90"/>
    </location>
</feature>
<sequence length="147" mass="16693">MSKTLFNFATVILISTLLSACNNSNTPNEQDPLKGQEKKFLDESATSESKELVFYDLVDPKKKDQPIKAEEASASEPEAQEQQPEKALSPEILEAIRENTERQEKKENALRTIAEAKRIEELLVGKDRSSDDGYTYNRILLMNKHCF</sequence>
<comment type="caution">
    <text evidence="3">The sequence shown here is derived from an EMBL/GenBank/DDBJ whole genome shotgun (WGS) entry which is preliminary data.</text>
</comment>
<feature type="compositionally biased region" description="Low complexity" evidence="1">
    <location>
        <begin position="72"/>
        <end position="87"/>
    </location>
</feature>
<evidence type="ECO:0000313" key="4">
    <source>
        <dbReference type="Proteomes" id="UP000317717"/>
    </source>
</evidence>